<accession>A0ABW0RQW0</accession>
<dbReference type="Proteomes" id="UP001596055">
    <property type="component" value="Unassembled WGS sequence"/>
</dbReference>
<evidence type="ECO:0000256" key="3">
    <source>
        <dbReference type="ARBA" id="ARBA00022448"/>
    </source>
</evidence>
<dbReference type="InterPro" id="IPR052017">
    <property type="entry name" value="TSUP"/>
</dbReference>
<keyword evidence="10" id="KW-1185">Reference proteome</keyword>
<evidence type="ECO:0000256" key="7">
    <source>
        <dbReference type="ARBA" id="ARBA00023136"/>
    </source>
</evidence>
<dbReference type="EMBL" id="JBHSNL010000006">
    <property type="protein sequence ID" value="MFC5546512.1"/>
    <property type="molecule type" value="Genomic_DNA"/>
</dbReference>
<evidence type="ECO:0000313" key="9">
    <source>
        <dbReference type="EMBL" id="MFC5546512.1"/>
    </source>
</evidence>
<sequence length="258" mass="27676">MEMTLLPDALPPSIAVFLLACSVLTSMITASLGAGGGLLLLVLMAGWLPPAAIIPVHGMIQLGSNAGRMSLTWKHVDWRVIAAFAPGVIIGAGLGSLVLVHLPEYLWQLTIALFVLFLCWGPPLPKGAFGRPGIFLASGLTSFASLFVGATGPLVAAFVKQIHRDRFTTVATFASAMTLQHLPKALVFTLAGFVFSDWLVFILAMIVCGFAGTWLGLHVLRTMDNQKFSLIFNITLTALALRLLWLSGVTAGWWHWPA</sequence>
<gene>
    <name evidence="9" type="ORF">ACFPQA_15720</name>
</gene>
<dbReference type="InterPro" id="IPR002781">
    <property type="entry name" value="TM_pro_TauE-like"/>
</dbReference>
<evidence type="ECO:0000256" key="2">
    <source>
        <dbReference type="ARBA" id="ARBA00009142"/>
    </source>
</evidence>
<evidence type="ECO:0000256" key="5">
    <source>
        <dbReference type="ARBA" id="ARBA00022692"/>
    </source>
</evidence>
<dbReference type="PANTHER" id="PTHR30269">
    <property type="entry name" value="TRANSMEMBRANE PROTEIN YFCA"/>
    <property type="match status" value="1"/>
</dbReference>
<feature type="transmembrane region" description="Helical" evidence="8">
    <location>
        <begin position="134"/>
        <end position="159"/>
    </location>
</feature>
<comment type="subcellular location">
    <subcellularLocation>
        <location evidence="1 8">Cell membrane</location>
        <topology evidence="1 8">Multi-pass membrane protein</topology>
    </subcellularLocation>
</comment>
<keyword evidence="4 8" id="KW-1003">Cell membrane</keyword>
<evidence type="ECO:0000256" key="1">
    <source>
        <dbReference type="ARBA" id="ARBA00004651"/>
    </source>
</evidence>
<feature type="transmembrane region" description="Helical" evidence="8">
    <location>
        <begin position="38"/>
        <end position="60"/>
    </location>
</feature>
<evidence type="ECO:0000313" key="10">
    <source>
        <dbReference type="Proteomes" id="UP001596055"/>
    </source>
</evidence>
<evidence type="ECO:0000256" key="8">
    <source>
        <dbReference type="RuleBase" id="RU363041"/>
    </source>
</evidence>
<dbReference type="Pfam" id="PF01925">
    <property type="entry name" value="TauE"/>
    <property type="match status" value="1"/>
</dbReference>
<comment type="caution">
    <text evidence="9">The sequence shown here is derived from an EMBL/GenBank/DDBJ whole genome shotgun (WGS) entry which is preliminary data.</text>
</comment>
<name>A0ABW0RQW0_9GAMM</name>
<evidence type="ECO:0000256" key="4">
    <source>
        <dbReference type="ARBA" id="ARBA00022475"/>
    </source>
</evidence>
<reference evidence="10" key="1">
    <citation type="journal article" date="2019" name="Int. J. Syst. Evol. Microbiol.">
        <title>The Global Catalogue of Microorganisms (GCM) 10K type strain sequencing project: providing services to taxonomists for standard genome sequencing and annotation.</title>
        <authorList>
            <consortium name="The Broad Institute Genomics Platform"/>
            <consortium name="The Broad Institute Genome Sequencing Center for Infectious Disease"/>
            <person name="Wu L."/>
            <person name="Ma J."/>
        </authorList>
    </citation>
    <scope>NUCLEOTIDE SEQUENCE [LARGE SCALE GENOMIC DNA]</scope>
    <source>
        <strain evidence="10">CGMCC 4.1799</strain>
    </source>
</reference>
<keyword evidence="5 8" id="KW-0812">Transmembrane</keyword>
<evidence type="ECO:0000256" key="6">
    <source>
        <dbReference type="ARBA" id="ARBA00022989"/>
    </source>
</evidence>
<feature type="transmembrane region" description="Helical" evidence="8">
    <location>
        <begin position="105"/>
        <end position="122"/>
    </location>
</feature>
<feature type="transmembrane region" description="Helical" evidence="8">
    <location>
        <begin position="80"/>
        <end position="99"/>
    </location>
</feature>
<dbReference type="PANTHER" id="PTHR30269:SF37">
    <property type="entry name" value="MEMBRANE TRANSPORTER PROTEIN"/>
    <property type="match status" value="1"/>
</dbReference>
<keyword evidence="6 8" id="KW-1133">Transmembrane helix</keyword>
<keyword evidence="7 8" id="KW-0472">Membrane</keyword>
<proteinExistence type="inferred from homology"/>
<protein>
    <recommendedName>
        <fullName evidence="8">Probable membrane transporter protein</fullName>
    </recommendedName>
</protein>
<organism evidence="9 10">
    <name type="scientific">Marinobacter koreensis</name>
    <dbReference type="NCBI Taxonomy" id="335974"/>
    <lineage>
        <taxon>Bacteria</taxon>
        <taxon>Pseudomonadati</taxon>
        <taxon>Pseudomonadota</taxon>
        <taxon>Gammaproteobacteria</taxon>
        <taxon>Pseudomonadales</taxon>
        <taxon>Marinobacteraceae</taxon>
        <taxon>Marinobacter</taxon>
    </lineage>
</organism>
<dbReference type="RefSeq" id="WP_248158545.1">
    <property type="nucleotide sequence ID" value="NZ_JAKZAJ010000004.1"/>
</dbReference>
<feature type="transmembrane region" description="Helical" evidence="8">
    <location>
        <begin position="198"/>
        <end position="220"/>
    </location>
</feature>
<feature type="transmembrane region" description="Helical" evidence="8">
    <location>
        <begin position="232"/>
        <end position="256"/>
    </location>
</feature>
<comment type="similarity">
    <text evidence="2 8">Belongs to the 4-toluene sulfonate uptake permease (TSUP) (TC 2.A.102) family.</text>
</comment>
<feature type="transmembrane region" description="Helical" evidence="8">
    <location>
        <begin position="12"/>
        <end position="32"/>
    </location>
</feature>
<keyword evidence="3" id="KW-0813">Transport</keyword>